<dbReference type="GO" id="GO:0000175">
    <property type="term" value="F:3'-5'-RNA exonuclease activity"/>
    <property type="evidence" value="ECO:0007669"/>
    <property type="project" value="InterPro"/>
</dbReference>
<reference evidence="6 7" key="1">
    <citation type="submission" date="2013-01" db="EMBL/GenBank/DDBJ databases">
        <title>The Genome Sequence of Clostridium clostridioforme 90A8.</title>
        <authorList>
            <consortium name="The Broad Institute Genome Sequencing Platform"/>
            <person name="Earl A."/>
            <person name="Ward D."/>
            <person name="Feldgarden M."/>
            <person name="Gevers D."/>
            <person name="Courvalin P."/>
            <person name="Lambert T."/>
            <person name="Walker B."/>
            <person name="Young S.K."/>
            <person name="Zeng Q."/>
            <person name="Gargeya S."/>
            <person name="Fitzgerald M."/>
            <person name="Haas B."/>
            <person name="Abouelleil A."/>
            <person name="Alvarado L."/>
            <person name="Arachchi H.M."/>
            <person name="Berlin A.M."/>
            <person name="Chapman S.B."/>
            <person name="Dewar J."/>
            <person name="Goldberg J."/>
            <person name="Griggs A."/>
            <person name="Gujja S."/>
            <person name="Hansen M."/>
            <person name="Howarth C."/>
            <person name="Imamovic A."/>
            <person name="Larimer J."/>
            <person name="McCowan C."/>
            <person name="Murphy C."/>
            <person name="Neiman D."/>
            <person name="Pearson M."/>
            <person name="Priest M."/>
            <person name="Roberts A."/>
            <person name="Saif S."/>
            <person name="Shea T."/>
            <person name="Sisk P."/>
            <person name="Sykes S."/>
            <person name="Wortman J."/>
            <person name="Nusbaum C."/>
            <person name="Birren B."/>
        </authorList>
    </citation>
    <scope>NUCLEOTIDE SEQUENCE [LARGE SCALE GENOMIC DNA]</scope>
    <source>
        <strain evidence="6 7">90A8</strain>
    </source>
</reference>
<dbReference type="Gene3D" id="3.30.420.10">
    <property type="entry name" value="Ribonuclease H-like superfamily/Ribonuclease H"/>
    <property type="match status" value="1"/>
</dbReference>
<dbReference type="AlphaFoldDB" id="A0A0E2H6U6"/>
<sequence>MNYIVFDLEWNQSPNGKEDSVEHLPFEIIEIGAVKLNGNFEETGAFHKLIRPKVYKKMHFKISEVTHMDMAKLRQEGEPFDVVMNRFLAWCGEEEYCFCTWGSMDLTELQRNMAYHKLPNPFPRPLLYLDIQKLYCLQYGDGKNKVSLDMAIQLQEMEEERPFHRALDDAYYTGRILSALDMETYGTYVSVDYYGLPRNKAEEYRLYFPEYSKYVSREFDSREDILKDKDITDMKCVKCNRMLRKKLRWFPYGQRFYFCLAVCPEHGVVKGKIRVKKSEDDRFYAVKTAKMADAQDVELLVQRKEDGQKKRSAKAHHKEALKPLKGRSKQNQSDKVS</sequence>
<dbReference type="Proteomes" id="UP000013085">
    <property type="component" value="Unassembled WGS sequence"/>
</dbReference>
<dbReference type="EMBL" id="AGYR01000040">
    <property type="protein sequence ID" value="ENZ12206.1"/>
    <property type="molecule type" value="Genomic_DNA"/>
</dbReference>
<name>A0A0E2H6U6_9FIRM</name>
<evidence type="ECO:0000313" key="6">
    <source>
        <dbReference type="EMBL" id="ENZ12206.1"/>
    </source>
</evidence>
<comment type="caution">
    <text evidence="6">The sequence shown here is derived from an EMBL/GenBank/DDBJ whole genome shotgun (WGS) entry which is preliminary data.</text>
</comment>
<dbReference type="SMART" id="SM00479">
    <property type="entry name" value="EXOIII"/>
    <property type="match status" value="1"/>
</dbReference>
<evidence type="ECO:0000313" key="7">
    <source>
        <dbReference type="Proteomes" id="UP000013085"/>
    </source>
</evidence>
<evidence type="ECO:0000256" key="4">
    <source>
        <dbReference type="SAM" id="MobiDB-lite"/>
    </source>
</evidence>
<accession>A0A0E2H6U6</accession>
<dbReference type="RefSeq" id="WP_002593855.1">
    <property type="nucleotide sequence ID" value="NZ_KB850980.1"/>
</dbReference>
<dbReference type="CDD" id="cd06133">
    <property type="entry name" value="ERI-1_3'hExo_like"/>
    <property type="match status" value="1"/>
</dbReference>
<evidence type="ECO:0000256" key="3">
    <source>
        <dbReference type="ARBA" id="ARBA00022839"/>
    </source>
</evidence>
<dbReference type="PANTHER" id="PTHR23044:SF61">
    <property type="entry name" value="3'-5' EXORIBONUCLEASE 1-RELATED"/>
    <property type="match status" value="1"/>
</dbReference>
<dbReference type="InterPro" id="IPR047201">
    <property type="entry name" value="ERI-1_3'hExo-like"/>
</dbReference>
<keyword evidence="3 6" id="KW-0269">Exonuclease</keyword>
<evidence type="ECO:0000256" key="1">
    <source>
        <dbReference type="ARBA" id="ARBA00022722"/>
    </source>
</evidence>
<dbReference type="InterPro" id="IPR036397">
    <property type="entry name" value="RNaseH_sf"/>
</dbReference>
<feature type="region of interest" description="Disordered" evidence="4">
    <location>
        <begin position="303"/>
        <end position="337"/>
    </location>
</feature>
<dbReference type="Pfam" id="PF00929">
    <property type="entry name" value="RNase_T"/>
    <property type="match status" value="1"/>
</dbReference>
<gene>
    <name evidence="6" type="ORF">HMPREF1090_03839</name>
</gene>
<dbReference type="PATRIC" id="fig|999408.3.peg.4106"/>
<dbReference type="SUPFAM" id="SSF53098">
    <property type="entry name" value="Ribonuclease H-like"/>
    <property type="match status" value="1"/>
</dbReference>
<protein>
    <submittedName>
        <fullName evidence="6">Exonuclease</fullName>
    </submittedName>
</protein>
<dbReference type="HOGENOM" id="CLU_037266_3_0_9"/>
<feature type="compositionally biased region" description="Basic residues" evidence="4">
    <location>
        <begin position="310"/>
        <end position="328"/>
    </location>
</feature>
<dbReference type="InterPro" id="IPR051274">
    <property type="entry name" value="3-5_Exoribonuclease"/>
</dbReference>
<dbReference type="InterPro" id="IPR013520">
    <property type="entry name" value="Ribonucl_H"/>
</dbReference>
<proteinExistence type="predicted"/>
<dbReference type="PANTHER" id="PTHR23044">
    <property type="entry name" value="3'-5' EXONUCLEASE ERI1-RELATED"/>
    <property type="match status" value="1"/>
</dbReference>
<dbReference type="GO" id="GO:0003676">
    <property type="term" value="F:nucleic acid binding"/>
    <property type="evidence" value="ECO:0007669"/>
    <property type="project" value="InterPro"/>
</dbReference>
<organism evidence="6 7">
    <name type="scientific">[Clostridium] clostridioforme 90A8</name>
    <dbReference type="NCBI Taxonomy" id="999408"/>
    <lineage>
        <taxon>Bacteria</taxon>
        <taxon>Bacillati</taxon>
        <taxon>Bacillota</taxon>
        <taxon>Clostridia</taxon>
        <taxon>Lachnospirales</taxon>
        <taxon>Lachnospiraceae</taxon>
        <taxon>Enterocloster</taxon>
    </lineage>
</organism>
<dbReference type="InterPro" id="IPR012337">
    <property type="entry name" value="RNaseH-like_sf"/>
</dbReference>
<keyword evidence="1" id="KW-0540">Nuclease</keyword>
<feature type="domain" description="Exonuclease" evidence="5">
    <location>
        <begin position="2"/>
        <end position="187"/>
    </location>
</feature>
<keyword evidence="2" id="KW-0378">Hydrolase</keyword>
<evidence type="ECO:0000259" key="5">
    <source>
        <dbReference type="SMART" id="SM00479"/>
    </source>
</evidence>
<evidence type="ECO:0000256" key="2">
    <source>
        <dbReference type="ARBA" id="ARBA00022801"/>
    </source>
</evidence>